<accession>A0A1A9ALT0</accession>
<dbReference type="Pfam" id="PF05795">
    <property type="entry name" value="Plasmodium_Vir"/>
    <property type="match status" value="2"/>
</dbReference>
<keyword evidence="4" id="KW-1185">Reference proteome</keyword>
<organism evidence="2 3">
    <name type="scientific">Plasmodium ovale wallikeri</name>
    <dbReference type="NCBI Taxonomy" id="864142"/>
    <lineage>
        <taxon>Eukaryota</taxon>
        <taxon>Sar</taxon>
        <taxon>Alveolata</taxon>
        <taxon>Apicomplexa</taxon>
        <taxon>Aconoidasida</taxon>
        <taxon>Haemosporida</taxon>
        <taxon>Plasmodiidae</taxon>
        <taxon>Plasmodium</taxon>
        <taxon>Plasmodium (Plasmodium)</taxon>
    </lineage>
</organism>
<evidence type="ECO:0000313" key="1">
    <source>
        <dbReference type="EMBL" id="SBT52309.1"/>
    </source>
</evidence>
<dbReference type="Proteomes" id="UP000078550">
    <property type="component" value="Unassembled WGS sequence"/>
</dbReference>
<reference evidence="4" key="2">
    <citation type="submission" date="2016-05" db="EMBL/GenBank/DDBJ databases">
        <authorList>
            <person name="Naeem R."/>
        </authorList>
    </citation>
    <scope>NUCLEOTIDE SEQUENCE [LARGE SCALE GENOMIC DNA]</scope>
</reference>
<evidence type="ECO:0000313" key="2">
    <source>
        <dbReference type="EMBL" id="SBT57035.1"/>
    </source>
</evidence>
<dbReference type="AlphaFoldDB" id="A0A1A9ALT0"/>
<evidence type="ECO:0000313" key="3">
    <source>
        <dbReference type="Proteomes" id="UP000078550"/>
    </source>
</evidence>
<reference evidence="2" key="3">
    <citation type="submission" date="2016-05" db="EMBL/GenBank/DDBJ databases">
        <authorList>
            <person name="Lavstsen T."/>
            <person name="Jespersen J.S."/>
        </authorList>
    </citation>
    <scope>NUCLEOTIDE SEQUENCE [LARGE SCALE GENOMIC DNA]</scope>
</reference>
<sequence length="343" mass="39807">MITQCNKGSDLPSCKIYEKFNQENDNSGNFTDACDAIQEGLGHEGIFDLCIKLGNNLLNFCSHDEKSNPLDYNCEFIHFWLFDEIFNNSSLTDNTMHTGTISRFYYTWNNIMGSLECKRECEPMKNLFYSVPLDDLKLRKDMYIYIYNYKNFEKITSNENICNRFSTYFPSMNKKYDNYKTSCPDKSKKCFPDTKSLEEYNPEKLCQRFQCKTEAIFAKYFAVESVQSHPEEAGSPEGPGSHDTRDDGALTLVDEHETSTILTTVGPSLLGLFIISFISFKFTPISSWLNKLILKNRNTEEYMDDEARSEMLNDYFIHENREPREKGYGITYQSAENIGDYNI</sequence>
<dbReference type="InterPro" id="IPR008780">
    <property type="entry name" value="Plasmodium_Vir"/>
</dbReference>
<dbReference type="Proteomes" id="UP000078555">
    <property type="component" value="Unassembled WGS sequence"/>
</dbReference>
<dbReference type="EMBL" id="FLRD01000289">
    <property type="protein sequence ID" value="SBT52309.1"/>
    <property type="molecule type" value="Genomic_DNA"/>
</dbReference>
<dbReference type="EMBL" id="FLRE01001695">
    <property type="protein sequence ID" value="SBT57035.1"/>
    <property type="molecule type" value="Genomic_DNA"/>
</dbReference>
<evidence type="ECO:0000313" key="4">
    <source>
        <dbReference type="Proteomes" id="UP000078555"/>
    </source>
</evidence>
<gene>
    <name evidence="1" type="ORF">POVWA1_063440</name>
    <name evidence="2" type="ORF">POVWA2_076940</name>
</gene>
<protein>
    <submittedName>
        <fullName evidence="2">PIR Superfamily Protein</fullName>
    </submittedName>
</protein>
<name>A0A1A9ALT0_PLAOA</name>
<reference evidence="3" key="1">
    <citation type="submission" date="2016-05" db="EMBL/GenBank/DDBJ databases">
        <authorList>
            <person name="Naeem Raeece"/>
        </authorList>
    </citation>
    <scope>NUCLEOTIDE SEQUENCE [LARGE SCALE GENOMIC DNA]</scope>
</reference>
<proteinExistence type="predicted"/>